<protein>
    <submittedName>
        <fullName evidence="1">Uncharacterized protein</fullName>
    </submittedName>
</protein>
<name>A0A2I0HZH7_PUNGR</name>
<reference evidence="1 2" key="1">
    <citation type="submission" date="2017-11" db="EMBL/GenBank/DDBJ databases">
        <title>De-novo sequencing of pomegranate (Punica granatum L.) genome.</title>
        <authorList>
            <person name="Akparov Z."/>
            <person name="Amiraslanov A."/>
            <person name="Hajiyeva S."/>
            <person name="Abbasov M."/>
            <person name="Kaur K."/>
            <person name="Hamwieh A."/>
            <person name="Solovyev V."/>
            <person name="Salamov A."/>
            <person name="Braich B."/>
            <person name="Kosarev P."/>
            <person name="Mahmoud A."/>
            <person name="Hajiyev E."/>
            <person name="Babayeva S."/>
            <person name="Izzatullayeva V."/>
            <person name="Mammadov A."/>
            <person name="Mammadov A."/>
            <person name="Sharifova S."/>
            <person name="Ojaghi J."/>
            <person name="Eynullazada K."/>
            <person name="Bayramov B."/>
            <person name="Abdulazimova A."/>
            <person name="Shahmuradov I."/>
        </authorList>
    </citation>
    <scope>NUCLEOTIDE SEQUENCE [LARGE SCALE GENOMIC DNA]</scope>
    <source>
        <strain evidence="2">cv. AG2017</strain>
        <tissue evidence="1">Leaf</tissue>
    </source>
</reference>
<gene>
    <name evidence="1" type="ORF">CRG98_042498</name>
</gene>
<evidence type="ECO:0000313" key="1">
    <source>
        <dbReference type="EMBL" id="PKI37111.1"/>
    </source>
</evidence>
<evidence type="ECO:0000313" key="2">
    <source>
        <dbReference type="Proteomes" id="UP000233551"/>
    </source>
</evidence>
<dbReference type="Proteomes" id="UP000233551">
    <property type="component" value="Unassembled WGS sequence"/>
</dbReference>
<proteinExistence type="predicted"/>
<accession>A0A2I0HZH7</accession>
<organism evidence="1 2">
    <name type="scientific">Punica granatum</name>
    <name type="common">Pomegranate</name>
    <dbReference type="NCBI Taxonomy" id="22663"/>
    <lineage>
        <taxon>Eukaryota</taxon>
        <taxon>Viridiplantae</taxon>
        <taxon>Streptophyta</taxon>
        <taxon>Embryophyta</taxon>
        <taxon>Tracheophyta</taxon>
        <taxon>Spermatophyta</taxon>
        <taxon>Magnoliopsida</taxon>
        <taxon>eudicotyledons</taxon>
        <taxon>Gunneridae</taxon>
        <taxon>Pentapetalae</taxon>
        <taxon>rosids</taxon>
        <taxon>malvids</taxon>
        <taxon>Myrtales</taxon>
        <taxon>Lythraceae</taxon>
        <taxon>Punica</taxon>
    </lineage>
</organism>
<sequence>MATDIVSPTHLDIDSFTHCSLNGFARLTSFAGFSFPGAGQCWSHSGPSRSFGSIPVTQVLLGHIRVHPGHSGLSWFMHSGLSRSFRSIMDHAFGSIPVVQVYPGSCIRVYPGRSGLSWFMHSGLSRSFKSILVHAFGSIPVLQVYPGSCIRVYPGRSGLSWLICIRVHPGILRDRPGLNFQQYPNASKQAASSHGEAITERSPGPERGCLLWSLATPFNRACNQREASCQHPILAHRLPTRESPIKARVTVHDPAIRGK</sequence>
<comment type="caution">
    <text evidence="1">The sequence shown here is derived from an EMBL/GenBank/DDBJ whole genome shotgun (WGS) entry which is preliminary data.</text>
</comment>
<dbReference type="EMBL" id="PGOL01004551">
    <property type="protein sequence ID" value="PKI37111.1"/>
    <property type="molecule type" value="Genomic_DNA"/>
</dbReference>
<keyword evidence="2" id="KW-1185">Reference proteome</keyword>
<dbReference type="AlphaFoldDB" id="A0A2I0HZH7"/>